<evidence type="ECO:0008006" key="6">
    <source>
        <dbReference type="Google" id="ProtNLM"/>
    </source>
</evidence>
<name>A0AAU9IKX5_9CILI</name>
<dbReference type="SUPFAM" id="SSF117281">
    <property type="entry name" value="Kelch motif"/>
    <property type="match status" value="1"/>
</dbReference>
<accession>A0AAU9IKX5</accession>
<protein>
    <recommendedName>
        <fullName evidence="6">Kelch motif family protein</fullName>
    </recommendedName>
</protein>
<evidence type="ECO:0000256" key="3">
    <source>
        <dbReference type="SAM" id="MobiDB-lite"/>
    </source>
</evidence>
<organism evidence="4 5">
    <name type="scientific">Blepharisma stoltei</name>
    <dbReference type="NCBI Taxonomy" id="1481888"/>
    <lineage>
        <taxon>Eukaryota</taxon>
        <taxon>Sar</taxon>
        <taxon>Alveolata</taxon>
        <taxon>Ciliophora</taxon>
        <taxon>Postciliodesmatophora</taxon>
        <taxon>Heterotrichea</taxon>
        <taxon>Heterotrichida</taxon>
        <taxon>Blepharismidae</taxon>
        <taxon>Blepharisma</taxon>
    </lineage>
</organism>
<keyword evidence="2" id="KW-0677">Repeat</keyword>
<dbReference type="SMART" id="SM00612">
    <property type="entry name" value="Kelch"/>
    <property type="match status" value="2"/>
</dbReference>
<feature type="region of interest" description="Disordered" evidence="3">
    <location>
        <begin position="204"/>
        <end position="242"/>
    </location>
</feature>
<dbReference type="PANTHER" id="PTHR24412">
    <property type="entry name" value="KELCH PROTEIN"/>
    <property type="match status" value="1"/>
</dbReference>
<evidence type="ECO:0000313" key="5">
    <source>
        <dbReference type="Proteomes" id="UP001162131"/>
    </source>
</evidence>
<keyword evidence="5" id="KW-1185">Reference proteome</keyword>
<reference evidence="4" key="1">
    <citation type="submission" date="2021-09" db="EMBL/GenBank/DDBJ databases">
        <authorList>
            <consortium name="AG Swart"/>
            <person name="Singh M."/>
            <person name="Singh A."/>
            <person name="Seah K."/>
            <person name="Emmerich C."/>
        </authorList>
    </citation>
    <scope>NUCLEOTIDE SEQUENCE</scope>
    <source>
        <strain evidence="4">ATCC30299</strain>
    </source>
</reference>
<evidence type="ECO:0000313" key="4">
    <source>
        <dbReference type="EMBL" id="CAG9313897.1"/>
    </source>
</evidence>
<feature type="region of interest" description="Disordered" evidence="3">
    <location>
        <begin position="276"/>
        <end position="301"/>
    </location>
</feature>
<dbReference type="Proteomes" id="UP001162131">
    <property type="component" value="Unassembled WGS sequence"/>
</dbReference>
<dbReference type="Gene3D" id="2.120.10.80">
    <property type="entry name" value="Kelch-type beta propeller"/>
    <property type="match status" value="1"/>
</dbReference>
<proteinExistence type="predicted"/>
<dbReference type="PANTHER" id="PTHR24412:SF489">
    <property type="entry name" value="RING FINGER DOMAIN AND KELCH REPEAT-CONTAINING PROTEIN DDB_G0271372"/>
    <property type="match status" value="1"/>
</dbReference>
<comment type="caution">
    <text evidence="4">The sequence shown here is derived from an EMBL/GenBank/DDBJ whole genome shotgun (WGS) entry which is preliminary data.</text>
</comment>
<evidence type="ECO:0000256" key="1">
    <source>
        <dbReference type="ARBA" id="ARBA00022441"/>
    </source>
</evidence>
<dbReference type="InterPro" id="IPR006652">
    <property type="entry name" value="Kelch_1"/>
</dbReference>
<keyword evidence="1" id="KW-0880">Kelch repeat</keyword>
<dbReference type="InterPro" id="IPR015915">
    <property type="entry name" value="Kelch-typ_b-propeller"/>
</dbReference>
<dbReference type="Pfam" id="PF01344">
    <property type="entry name" value="Kelch_1"/>
    <property type="match status" value="1"/>
</dbReference>
<dbReference type="EMBL" id="CAJZBQ010000011">
    <property type="protein sequence ID" value="CAG9313897.1"/>
    <property type="molecule type" value="Genomic_DNA"/>
</dbReference>
<gene>
    <name evidence="4" type="ORF">BSTOLATCC_MIC9698</name>
</gene>
<sequence length="562" mass="63448">MFMMNTKTCEVCNGPGELICFCKQAILCSSCVGRHIISDISSSHKPVALSESQLTSLMAENWHELCATEAQILAQASQKQEVLAYIKSRLEKEISAVDEFQNLSIQFITEIVKVIERDLLSAAEDMTLKVINQCGIVKKQIAEALDMIKKGDYQYNELANALTSCLTCEEVNKFEILKKRVDYSQTDMKNTIVSQFIFEIGLKSSSNSNTPAPDPKQAKSPMIDTASPKKIPQISMPKQKSRITTPKVGFRDVKRTKTQNPFEFSDDENYVALTSRESSEYEAPRMSTAQTQREIKSRMQRSSSVSRKKIISAMLYCFIPGVKFLTTFNTSIEEFSKINIKSRDVGLDGSAWTITPDGLIVITGGLQISPKRSTWIFNVVSQDLTIGPAMKNPRFNHAILNIGEFVYVFGGFNNGTLKECERLNVSQRTWQKIANLNTPRESCSAAFIKGNIYIAGGADTIEAYNIAGNRFSQLKIKIPDSLRCFMFPIDNQLIIFHGKKITKVDPFNPQNIEDIKDLPEEDWWSPASYVLNEKSVFFIRRFFIHKYDVEENLLFPVQSCTN</sequence>
<dbReference type="AlphaFoldDB" id="A0AAU9IKX5"/>
<evidence type="ECO:0000256" key="2">
    <source>
        <dbReference type="ARBA" id="ARBA00022737"/>
    </source>
</evidence>